<dbReference type="Proteomes" id="UP000019140">
    <property type="component" value="Unassembled WGS sequence"/>
</dbReference>
<evidence type="ECO:0000256" key="1">
    <source>
        <dbReference type="ARBA" id="ARBA00022617"/>
    </source>
</evidence>
<keyword evidence="8" id="KW-1185">Reference proteome</keyword>
<dbReference type="HOGENOM" id="CLU_1615965_0_0_7"/>
<name>W4LCL6_9BACT</name>
<feature type="domain" description="Cytochrome c" evidence="6">
    <location>
        <begin position="65"/>
        <end position="158"/>
    </location>
</feature>
<dbReference type="Pfam" id="PF13442">
    <property type="entry name" value="Cytochrome_CBB3"/>
    <property type="match status" value="1"/>
</dbReference>
<gene>
    <name evidence="7" type="ORF">ETSY2_47655</name>
</gene>
<dbReference type="GO" id="GO:0009055">
    <property type="term" value="F:electron transfer activity"/>
    <property type="evidence" value="ECO:0007669"/>
    <property type="project" value="InterPro"/>
</dbReference>
<evidence type="ECO:0000313" key="7">
    <source>
        <dbReference type="EMBL" id="ETW95737.1"/>
    </source>
</evidence>
<dbReference type="AlphaFoldDB" id="W4LCL6"/>
<feature type="transmembrane region" description="Helical" evidence="5">
    <location>
        <begin position="7"/>
        <end position="27"/>
    </location>
</feature>
<organism evidence="7 8">
    <name type="scientific">Candidatus Entotheonella gemina</name>
    <dbReference type="NCBI Taxonomy" id="1429439"/>
    <lineage>
        <taxon>Bacteria</taxon>
        <taxon>Pseudomonadati</taxon>
        <taxon>Nitrospinota/Tectimicrobiota group</taxon>
        <taxon>Candidatus Tectimicrobiota</taxon>
        <taxon>Candidatus Entotheonellia</taxon>
        <taxon>Candidatus Entotheonellales</taxon>
        <taxon>Candidatus Entotheonellaceae</taxon>
        <taxon>Candidatus Entotheonella</taxon>
    </lineage>
</organism>
<dbReference type="EMBL" id="AZHX01002275">
    <property type="protein sequence ID" value="ETW95737.1"/>
    <property type="molecule type" value="Genomic_DNA"/>
</dbReference>
<evidence type="ECO:0000256" key="3">
    <source>
        <dbReference type="ARBA" id="ARBA00023004"/>
    </source>
</evidence>
<keyword evidence="1 4" id="KW-0349">Heme</keyword>
<dbReference type="PROSITE" id="PS51007">
    <property type="entry name" value="CYTC"/>
    <property type="match status" value="1"/>
</dbReference>
<keyword evidence="5" id="KW-0812">Transmembrane</keyword>
<evidence type="ECO:0000259" key="6">
    <source>
        <dbReference type="PROSITE" id="PS51007"/>
    </source>
</evidence>
<evidence type="ECO:0000313" key="8">
    <source>
        <dbReference type="Proteomes" id="UP000019140"/>
    </source>
</evidence>
<keyword evidence="5" id="KW-0472">Membrane</keyword>
<sequence length="164" mass="18362">MNRYVIYTSLLIFGVVLPLALITAWLITPPPDPSPPPAPVAIPKLRLPKVPLPTGNDPESIVLRQSILNGERIYQRLCYHCHGRQGKGDSNEYMASIGHKPADHSDLATMQKLSDEEFFVALRDGVKDERGWLTMPPWASVLTSREMRDVIVYVRHLPLATSPN</sequence>
<dbReference type="GO" id="GO:0020037">
    <property type="term" value="F:heme binding"/>
    <property type="evidence" value="ECO:0007669"/>
    <property type="project" value="InterPro"/>
</dbReference>
<dbReference type="GO" id="GO:0046872">
    <property type="term" value="F:metal ion binding"/>
    <property type="evidence" value="ECO:0007669"/>
    <property type="project" value="UniProtKB-KW"/>
</dbReference>
<dbReference type="Gene3D" id="1.10.760.10">
    <property type="entry name" value="Cytochrome c-like domain"/>
    <property type="match status" value="1"/>
</dbReference>
<evidence type="ECO:0000256" key="5">
    <source>
        <dbReference type="SAM" id="Phobius"/>
    </source>
</evidence>
<keyword evidence="2 4" id="KW-0479">Metal-binding</keyword>
<accession>W4LCL6</accession>
<protein>
    <recommendedName>
        <fullName evidence="6">Cytochrome c domain-containing protein</fullName>
    </recommendedName>
</protein>
<dbReference type="SUPFAM" id="SSF46626">
    <property type="entry name" value="Cytochrome c"/>
    <property type="match status" value="1"/>
</dbReference>
<dbReference type="InterPro" id="IPR036909">
    <property type="entry name" value="Cyt_c-like_dom_sf"/>
</dbReference>
<comment type="caution">
    <text evidence="7">The sequence shown here is derived from an EMBL/GenBank/DDBJ whole genome shotgun (WGS) entry which is preliminary data.</text>
</comment>
<keyword evidence="5" id="KW-1133">Transmembrane helix</keyword>
<reference evidence="7 8" key="1">
    <citation type="journal article" date="2014" name="Nature">
        <title>An environmental bacterial taxon with a large and distinct metabolic repertoire.</title>
        <authorList>
            <person name="Wilson M.C."/>
            <person name="Mori T."/>
            <person name="Ruckert C."/>
            <person name="Uria A.R."/>
            <person name="Helf M.J."/>
            <person name="Takada K."/>
            <person name="Gernert C."/>
            <person name="Steffens U.A."/>
            <person name="Heycke N."/>
            <person name="Schmitt S."/>
            <person name="Rinke C."/>
            <person name="Helfrich E.J."/>
            <person name="Brachmann A.O."/>
            <person name="Gurgui C."/>
            <person name="Wakimoto T."/>
            <person name="Kracht M."/>
            <person name="Crusemann M."/>
            <person name="Hentschel U."/>
            <person name="Abe I."/>
            <person name="Matsunaga S."/>
            <person name="Kalinowski J."/>
            <person name="Takeyama H."/>
            <person name="Piel J."/>
        </authorList>
    </citation>
    <scope>NUCLEOTIDE SEQUENCE [LARGE SCALE GENOMIC DNA]</scope>
    <source>
        <strain evidence="8">TSY2</strain>
    </source>
</reference>
<evidence type="ECO:0000256" key="4">
    <source>
        <dbReference type="PROSITE-ProRule" id="PRU00433"/>
    </source>
</evidence>
<evidence type="ECO:0000256" key="2">
    <source>
        <dbReference type="ARBA" id="ARBA00022723"/>
    </source>
</evidence>
<dbReference type="InterPro" id="IPR009056">
    <property type="entry name" value="Cyt_c-like_dom"/>
</dbReference>
<keyword evidence="3 4" id="KW-0408">Iron</keyword>
<proteinExistence type="predicted"/>